<dbReference type="Proteomes" id="UP001316803">
    <property type="component" value="Unassembled WGS sequence"/>
</dbReference>
<sequence length="487" mass="56331">MLALKELRILNIEPSKLCLLDLPDELLDGVIHFLYTDNGRFTRDVVPVSATCSRLRKAAVPILFDTLHVRIKWSSVDRRTFNILLNLDLAPHTFARHVRHIKQDDSPNPVDQGGEDLKLCNELVTKVVARGLRSLINVRTLRNPTLTNFTSLQELHLMDGSESDAVPDALPGVLLSFGKLRRLSLVGAGLCSAALGVVSQLQDLESLRLNSTLDRIFQAYLRNHDFEGLPYLRLPRLQSLEIRYISRYLSIEHIVPKTLKHLRIEYHNRNERLTAFDLRWIAEHTPDIERLEINAGALANLWHPTAIAGVDVDMGVYSMLGTLSYFKHLRTLRLFPSYWQTFAGSLRFTQPVSDEQAVRIFRHILLQCKQIRLLIISNSHLDYRTRYEVFSRSLGEPMKWVVRPSGPRTLLTTHEAKKNYHLEQVWEGDRRLTMTTVRHRGRRPHFDELENWTLPMYEFPFDEPEPCSYENSLTYEMLYEMSMAADV</sequence>
<keyword evidence="2" id="KW-1185">Reference proteome</keyword>
<reference evidence="1 2" key="1">
    <citation type="submission" date="2022-12" db="EMBL/GenBank/DDBJ databases">
        <title>Genomic features and morphological characterization of a novel Knufia sp. strain isolated from spacecraft assembly facility.</title>
        <authorList>
            <person name="Teixeira M."/>
            <person name="Chander A.M."/>
            <person name="Stajich J.E."/>
            <person name="Venkateswaran K."/>
        </authorList>
    </citation>
    <scope>NUCLEOTIDE SEQUENCE [LARGE SCALE GENOMIC DNA]</scope>
    <source>
        <strain evidence="1 2">FJI-L2-BK-P2</strain>
    </source>
</reference>
<comment type="caution">
    <text evidence="1">The sequence shown here is derived from an EMBL/GenBank/DDBJ whole genome shotgun (WGS) entry which is preliminary data.</text>
</comment>
<organism evidence="1 2">
    <name type="scientific">Knufia fluminis</name>
    <dbReference type="NCBI Taxonomy" id="191047"/>
    <lineage>
        <taxon>Eukaryota</taxon>
        <taxon>Fungi</taxon>
        <taxon>Dikarya</taxon>
        <taxon>Ascomycota</taxon>
        <taxon>Pezizomycotina</taxon>
        <taxon>Eurotiomycetes</taxon>
        <taxon>Chaetothyriomycetidae</taxon>
        <taxon>Chaetothyriales</taxon>
        <taxon>Trichomeriaceae</taxon>
        <taxon>Knufia</taxon>
    </lineage>
</organism>
<evidence type="ECO:0000313" key="1">
    <source>
        <dbReference type="EMBL" id="KAK5954770.1"/>
    </source>
</evidence>
<dbReference type="SUPFAM" id="SSF52047">
    <property type="entry name" value="RNI-like"/>
    <property type="match status" value="1"/>
</dbReference>
<protein>
    <recommendedName>
        <fullName evidence="3">F-box domain-containing protein</fullName>
    </recommendedName>
</protein>
<evidence type="ECO:0000313" key="2">
    <source>
        <dbReference type="Proteomes" id="UP001316803"/>
    </source>
</evidence>
<proteinExistence type="predicted"/>
<gene>
    <name evidence="1" type="ORF">OHC33_004496</name>
</gene>
<dbReference type="AlphaFoldDB" id="A0AAN8I9U8"/>
<dbReference type="InterPro" id="IPR032675">
    <property type="entry name" value="LRR_dom_sf"/>
</dbReference>
<name>A0AAN8I9U8_9EURO</name>
<dbReference type="EMBL" id="JAKLMC020000008">
    <property type="protein sequence ID" value="KAK5954770.1"/>
    <property type="molecule type" value="Genomic_DNA"/>
</dbReference>
<evidence type="ECO:0008006" key="3">
    <source>
        <dbReference type="Google" id="ProtNLM"/>
    </source>
</evidence>
<accession>A0AAN8I9U8</accession>
<dbReference type="Gene3D" id="3.80.10.10">
    <property type="entry name" value="Ribonuclease Inhibitor"/>
    <property type="match status" value="1"/>
</dbReference>